<sequence length="565" mass="63863">MVLSITAKYDLSRIVDPTIELWSAYDNFEPSSGKNCEPTVDYWFSSKELDFFYKSEVPLKESSSIIEVVTPTSTDNLSCPSHSENSHEPFDFVFEYSFLKAAREFWSLQETLVNRGLQESALTSAREFCQMQNKSLTSGLNDFALLASNEFWKSQYSLVSTSVQDSAQIAAHGSQSTQETLLCTGLSDNFVLLSRDFWKHEEPLAVRGIGDLALECFRDFWRINPVESLREQETFSALSAPGLTDNILIAYRSFWKVQSVTDIDGISDKAVLTFSEFWRLQDLFVSTAIKEARTFEDEILSEINECSKLCDGPNTVVDGNIVVSLQSLHMNMASTLQRKELNFEMTNKFKREEHLKEVGNLNKVIEKLQKEKSQWITSHQVLTKQLAQKDKQLEVVDEMISHNIDLELANEELNKKWTKAAAQLKIADSIETENYELIFANAKLTSEKQQLISNFTKRQDELITSNANLHVLVLSMEKAAERNFDESCKLQSIIEMLKKKDAKCSSPPSSTHSTESGFGAGSTRSRGSRRGRSFSRRSNNSLLCQARVESSLVPPTSAGMIYVNS</sequence>
<dbReference type="EMBL" id="BDGX01000009">
    <property type="protein sequence ID" value="GAV48261.1"/>
    <property type="molecule type" value="Genomic_DNA"/>
</dbReference>
<accession>A0A1Q2ZXT4</accession>
<gene>
    <name evidence="2" type="ORF">ZYGR_0I05580</name>
</gene>
<dbReference type="AlphaFoldDB" id="A0A1Q2ZXT4"/>
<organism evidence="2 3">
    <name type="scientific">Zygosaccharomyces rouxii</name>
    <dbReference type="NCBI Taxonomy" id="4956"/>
    <lineage>
        <taxon>Eukaryota</taxon>
        <taxon>Fungi</taxon>
        <taxon>Dikarya</taxon>
        <taxon>Ascomycota</taxon>
        <taxon>Saccharomycotina</taxon>
        <taxon>Saccharomycetes</taxon>
        <taxon>Saccharomycetales</taxon>
        <taxon>Saccharomycetaceae</taxon>
        <taxon>Zygosaccharomyces</taxon>
    </lineage>
</organism>
<comment type="caution">
    <text evidence="2">The sequence shown here is derived from an EMBL/GenBank/DDBJ whole genome shotgun (WGS) entry which is preliminary data.</text>
</comment>
<feature type="compositionally biased region" description="Low complexity" evidence="1">
    <location>
        <begin position="505"/>
        <end position="525"/>
    </location>
</feature>
<evidence type="ECO:0000313" key="3">
    <source>
        <dbReference type="Proteomes" id="UP000187013"/>
    </source>
</evidence>
<proteinExistence type="predicted"/>
<evidence type="ECO:0000313" key="2">
    <source>
        <dbReference type="EMBL" id="GAV48261.1"/>
    </source>
</evidence>
<name>A0A1Q2ZXT4_ZYGRO</name>
<feature type="region of interest" description="Disordered" evidence="1">
    <location>
        <begin position="502"/>
        <end position="536"/>
    </location>
</feature>
<reference evidence="2 3" key="1">
    <citation type="submission" date="2016-08" db="EMBL/GenBank/DDBJ databases">
        <title>Draft genome sequence of allopolyploid Zygosaccharomyces rouxii.</title>
        <authorList>
            <person name="Watanabe J."/>
            <person name="Uehara K."/>
            <person name="Mogi Y."/>
            <person name="Tsukioka Y."/>
        </authorList>
    </citation>
    <scope>NUCLEOTIDE SEQUENCE [LARGE SCALE GENOMIC DNA]</scope>
    <source>
        <strain evidence="2 3">NBRC 110957</strain>
    </source>
</reference>
<feature type="compositionally biased region" description="Basic residues" evidence="1">
    <location>
        <begin position="526"/>
        <end position="535"/>
    </location>
</feature>
<protein>
    <submittedName>
        <fullName evidence="2">Uncharacterized protein</fullName>
    </submittedName>
</protein>
<evidence type="ECO:0000256" key="1">
    <source>
        <dbReference type="SAM" id="MobiDB-lite"/>
    </source>
</evidence>
<dbReference type="Proteomes" id="UP000187013">
    <property type="component" value="Unassembled WGS sequence"/>
</dbReference>